<dbReference type="EMBL" id="BMVC01000019">
    <property type="protein sequence ID" value="GHD13379.1"/>
    <property type="molecule type" value="Genomic_DNA"/>
</dbReference>
<accession>A0A919CDZ1</accession>
<dbReference type="GO" id="GO:0016705">
    <property type="term" value="F:oxidoreductase activity, acting on paired donors, with incorporation or reduction of molecular oxygen"/>
    <property type="evidence" value="ECO:0007669"/>
    <property type="project" value="InterPro"/>
</dbReference>
<dbReference type="PRINTS" id="PR00385">
    <property type="entry name" value="P450"/>
</dbReference>
<dbReference type="InterPro" id="IPR036396">
    <property type="entry name" value="Cyt_P450_sf"/>
</dbReference>
<dbReference type="Proteomes" id="UP000638353">
    <property type="component" value="Unassembled WGS sequence"/>
</dbReference>
<comment type="caution">
    <text evidence="8">The sequence shown here is derived from an EMBL/GenBank/DDBJ whole genome shotgun (WGS) entry which is preliminary data.</text>
</comment>
<dbReference type="RefSeq" id="WP_189827962.1">
    <property type="nucleotide sequence ID" value="NZ_BMVC01000019.1"/>
</dbReference>
<dbReference type="PANTHER" id="PTHR24291:SF50">
    <property type="entry name" value="BIFUNCTIONAL ALBAFLAVENONE MONOOXYGENASE_TERPENE SYNTHASE"/>
    <property type="match status" value="1"/>
</dbReference>
<dbReference type="PANTHER" id="PTHR24291">
    <property type="entry name" value="CYTOCHROME P450 FAMILY 4"/>
    <property type="match status" value="1"/>
</dbReference>
<feature type="binding site" description="axial binding residue" evidence="7">
    <location>
        <position position="397"/>
    </location>
    <ligand>
        <name>heme</name>
        <dbReference type="ChEBI" id="CHEBI:30413"/>
    </ligand>
    <ligandPart>
        <name>Fe</name>
        <dbReference type="ChEBI" id="CHEBI:18248"/>
    </ligandPart>
</feature>
<keyword evidence="4" id="KW-0560">Oxidoreductase</keyword>
<gene>
    <name evidence="8" type="ORF">GCM10010334_71460</name>
</gene>
<dbReference type="GO" id="GO:0020037">
    <property type="term" value="F:heme binding"/>
    <property type="evidence" value="ECO:0007669"/>
    <property type="project" value="InterPro"/>
</dbReference>
<keyword evidence="3 7" id="KW-0479">Metal-binding</keyword>
<evidence type="ECO:0000313" key="8">
    <source>
        <dbReference type="EMBL" id="GHD13379.1"/>
    </source>
</evidence>
<protein>
    <submittedName>
        <fullName evidence="8">Cytochrome P450</fullName>
    </submittedName>
</protein>
<name>A0A919CDZ1_9ACTN</name>
<dbReference type="SUPFAM" id="SSF48264">
    <property type="entry name" value="Cytochrome P450"/>
    <property type="match status" value="1"/>
</dbReference>
<comment type="similarity">
    <text evidence="1">Belongs to the cytochrome P450 family.</text>
</comment>
<keyword evidence="6" id="KW-0503">Monooxygenase</keyword>
<dbReference type="GO" id="GO:0004497">
    <property type="term" value="F:monooxygenase activity"/>
    <property type="evidence" value="ECO:0007669"/>
    <property type="project" value="UniProtKB-KW"/>
</dbReference>
<evidence type="ECO:0000313" key="9">
    <source>
        <dbReference type="Proteomes" id="UP000638353"/>
    </source>
</evidence>
<dbReference type="PRINTS" id="PR00463">
    <property type="entry name" value="EP450I"/>
</dbReference>
<reference evidence="8" key="2">
    <citation type="submission" date="2020-09" db="EMBL/GenBank/DDBJ databases">
        <authorList>
            <person name="Sun Q."/>
            <person name="Ohkuma M."/>
        </authorList>
    </citation>
    <scope>NUCLEOTIDE SEQUENCE</scope>
    <source>
        <strain evidence="8">JCM 4637</strain>
    </source>
</reference>
<evidence type="ECO:0000256" key="6">
    <source>
        <dbReference type="ARBA" id="ARBA00023033"/>
    </source>
</evidence>
<proteinExistence type="inferred from homology"/>
<dbReference type="Gene3D" id="1.10.630.10">
    <property type="entry name" value="Cytochrome P450"/>
    <property type="match status" value="1"/>
</dbReference>
<sequence length="453" mass="49377">MTPALLTPAGSLSRAPGHLPLLGHSVALLRDTKGFLESLAGVGDVVRVNVGTVPVYFLTTPELVRRVLVTDAASFEKGRFFDQLRPLFGNGLLVSSGSWHHRQRRLVQPAFHRSHIKDYAGIMRRHAQQLADSWHPGQTVDVVKAMSDLAAAVVSEAMIRTPLGATVRAVIGRSLPDFAQGAVIRALMPATLSRLPLPFNRRFDTAARELRSAIEGAVRTYRADDGDHADLLSMLLRARDADTGEPMTDAEIRDELINILIAGTEVTAMTLAWAFHELDQHPDIAERCRAEALAATADGPVTVEALPGLGLIDRVLNEVCRRHAALFLMRRTTAPITLGSVHVPQGADIGYSIHALHHDQRHYTDPDRFDPDRWLPGRQADLPKGAFIPFSAGNAKCVGDGFAWTEMKIVLATLLSRWHLRQATGNIVGESLATIPRPTHLTMSVESATAADI</sequence>
<evidence type="ECO:0000256" key="2">
    <source>
        <dbReference type="ARBA" id="ARBA00022617"/>
    </source>
</evidence>
<dbReference type="Pfam" id="PF00067">
    <property type="entry name" value="p450"/>
    <property type="match status" value="1"/>
</dbReference>
<evidence type="ECO:0000256" key="7">
    <source>
        <dbReference type="PIRSR" id="PIRSR602401-1"/>
    </source>
</evidence>
<dbReference type="AlphaFoldDB" id="A0A919CDZ1"/>
<evidence type="ECO:0000256" key="3">
    <source>
        <dbReference type="ARBA" id="ARBA00022723"/>
    </source>
</evidence>
<dbReference type="InterPro" id="IPR001128">
    <property type="entry name" value="Cyt_P450"/>
</dbReference>
<organism evidence="8 9">
    <name type="scientific">Streptomyces finlayi</name>
    <dbReference type="NCBI Taxonomy" id="67296"/>
    <lineage>
        <taxon>Bacteria</taxon>
        <taxon>Bacillati</taxon>
        <taxon>Actinomycetota</taxon>
        <taxon>Actinomycetes</taxon>
        <taxon>Kitasatosporales</taxon>
        <taxon>Streptomycetaceae</taxon>
        <taxon>Streptomyces</taxon>
    </lineage>
</organism>
<dbReference type="CDD" id="cd11049">
    <property type="entry name" value="CYP170A1-like"/>
    <property type="match status" value="1"/>
</dbReference>
<reference evidence="8" key="1">
    <citation type="journal article" date="2014" name="Int. J. Syst. Evol. Microbiol.">
        <title>Complete genome sequence of Corynebacterium casei LMG S-19264T (=DSM 44701T), isolated from a smear-ripened cheese.</title>
        <authorList>
            <consortium name="US DOE Joint Genome Institute (JGI-PGF)"/>
            <person name="Walter F."/>
            <person name="Albersmeier A."/>
            <person name="Kalinowski J."/>
            <person name="Ruckert C."/>
        </authorList>
    </citation>
    <scope>NUCLEOTIDE SEQUENCE</scope>
    <source>
        <strain evidence="8">JCM 4637</strain>
    </source>
</reference>
<keyword evidence="5 7" id="KW-0408">Iron</keyword>
<keyword evidence="2 7" id="KW-0349">Heme</keyword>
<evidence type="ECO:0000256" key="5">
    <source>
        <dbReference type="ARBA" id="ARBA00023004"/>
    </source>
</evidence>
<evidence type="ECO:0000256" key="1">
    <source>
        <dbReference type="ARBA" id="ARBA00010617"/>
    </source>
</evidence>
<dbReference type="InterPro" id="IPR002401">
    <property type="entry name" value="Cyt_P450_E_grp-I"/>
</dbReference>
<evidence type="ECO:0000256" key="4">
    <source>
        <dbReference type="ARBA" id="ARBA00023002"/>
    </source>
</evidence>
<dbReference type="GO" id="GO:0005506">
    <property type="term" value="F:iron ion binding"/>
    <property type="evidence" value="ECO:0007669"/>
    <property type="project" value="InterPro"/>
</dbReference>
<comment type="cofactor">
    <cofactor evidence="7">
        <name>heme</name>
        <dbReference type="ChEBI" id="CHEBI:30413"/>
    </cofactor>
</comment>
<dbReference type="InterPro" id="IPR050196">
    <property type="entry name" value="Cytochrome_P450_Monoox"/>
</dbReference>